<dbReference type="InterPro" id="IPR020254">
    <property type="entry name" value="DUF2626"/>
</dbReference>
<evidence type="ECO:0000256" key="1">
    <source>
        <dbReference type="SAM" id="Phobius"/>
    </source>
</evidence>
<accession>A0AAE3IUY8</accession>
<keyword evidence="1" id="KW-1133">Transmembrane helix</keyword>
<comment type="caution">
    <text evidence="2">The sequence shown here is derived from an EMBL/GenBank/DDBJ whole genome shotgun (WGS) entry which is preliminary data.</text>
</comment>
<sequence>MDRMFRVLSFWTAIFSVMFFVGGEELNVLALLFLAQTGFFLLLGYLRLSERMYMYIFGAYLTIFFVGFTYYTTFHMTPGVSH</sequence>
<dbReference type="EMBL" id="JAOUSF010000003">
    <property type="protein sequence ID" value="MCU9613864.1"/>
    <property type="molecule type" value="Genomic_DNA"/>
</dbReference>
<evidence type="ECO:0000313" key="3">
    <source>
        <dbReference type="Proteomes" id="UP001209318"/>
    </source>
</evidence>
<evidence type="ECO:0000313" key="2">
    <source>
        <dbReference type="EMBL" id="MCU9613864.1"/>
    </source>
</evidence>
<feature type="transmembrane region" description="Helical" evidence="1">
    <location>
        <begin position="28"/>
        <end position="46"/>
    </location>
</feature>
<dbReference type="Pfam" id="PF11117">
    <property type="entry name" value="DUF2626"/>
    <property type="match status" value="1"/>
</dbReference>
<protein>
    <submittedName>
        <fullName evidence="2">DUF2626 domain-containing protein</fullName>
    </submittedName>
</protein>
<proteinExistence type="predicted"/>
<organism evidence="2 3">
    <name type="scientific">Perspicuibacillus lycopersici</name>
    <dbReference type="NCBI Taxonomy" id="1325689"/>
    <lineage>
        <taxon>Bacteria</taxon>
        <taxon>Bacillati</taxon>
        <taxon>Bacillota</taxon>
        <taxon>Bacilli</taxon>
        <taxon>Bacillales</taxon>
        <taxon>Bacillaceae</taxon>
        <taxon>Perspicuibacillus</taxon>
    </lineage>
</organism>
<feature type="transmembrane region" description="Helical" evidence="1">
    <location>
        <begin position="53"/>
        <end position="72"/>
    </location>
</feature>
<reference evidence="2" key="1">
    <citation type="submission" date="2022-10" db="EMBL/GenBank/DDBJ databases">
        <title>Description of Fervidibacillus gen. nov. in the family Fervidibacillaceae fam. nov. with two species, Fervidibacillus albus sp. nov., and Fervidibacillus halotolerans sp. nov., isolated from tidal flat sediments.</title>
        <authorList>
            <person name="Kwon K.K."/>
            <person name="Yang S.-H."/>
        </authorList>
    </citation>
    <scope>NUCLEOTIDE SEQUENCE</scope>
    <source>
        <strain evidence="2">JCM 19140</strain>
    </source>
</reference>
<keyword evidence="1" id="KW-0812">Transmembrane</keyword>
<name>A0AAE3IUY8_9BACI</name>
<keyword evidence="1" id="KW-0472">Membrane</keyword>
<dbReference type="Proteomes" id="UP001209318">
    <property type="component" value="Unassembled WGS sequence"/>
</dbReference>
<dbReference type="RefSeq" id="WP_263073102.1">
    <property type="nucleotide sequence ID" value="NZ_JAOUSF010000003.1"/>
</dbReference>
<keyword evidence="3" id="KW-1185">Reference proteome</keyword>
<dbReference type="AlphaFoldDB" id="A0AAE3IUY8"/>
<gene>
    <name evidence="2" type="ORF">OEV98_09860</name>
</gene>
<feature type="transmembrane region" description="Helical" evidence="1">
    <location>
        <begin position="5"/>
        <end position="22"/>
    </location>
</feature>